<gene>
    <name evidence="2" type="ORF">HPHI1048_LOCUS14757</name>
</gene>
<dbReference type="EMBL" id="HBEO01021804">
    <property type="protein sequence ID" value="CAD8491946.1"/>
    <property type="molecule type" value="Transcribed_RNA"/>
</dbReference>
<reference evidence="2" key="1">
    <citation type="submission" date="2021-01" db="EMBL/GenBank/DDBJ databases">
        <authorList>
            <person name="Corre E."/>
            <person name="Pelletier E."/>
            <person name="Niang G."/>
            <person name="Scheremetjew M."/>
            <person name="Finn R."/>
            <person name="Kale V."/>
            <person name="Holt S."/>
            <person name="Cochrane G."/>
            <person name="Meng A."/>
            <person name="Brown T."/>
            <person name="Cohen L."/>
        </authorList>
    </citation>
    <scope>NUCLEOTIDE SEQUENCE</scope>
    <source>
        <strain evidence="2">CCMP325</strain>
    </source>
</reference>
<feature type="compositionally biased region" description="Low complexity" evidence="1">
    <location>
        <begin position="77"/>
        <end position="99"/>
    </location>
</feature>
<feature type="region of interest" description="Disordered" evidence="1">
    <location>
        <begin position="70"/>
        <end position="115"/>
    </location>
</feature>
<sequence>MQTSWDEQRTIGNGGNRLYDYLGEHSAKMQHSFSQPEAKAMDMDGDSGDAFFLATPTGSFVEIDCKTGHPVVKPTPSSAHEGASHSASRKPSSAAPARSTVPRFSSMPEPDQRNVRYNRPQTARVWTRNDSESDDEDFTYRRFIDEAKLRAKEEYARRMAERERAAEIQRELEYRRMMEQQKRERQRRRYMQRMYGYRDPWEFGDRFVWPRDLMMW</sequence>
<accession>A0A7S0EU90</accession>
<proteinExistence type="predicted"/>
<evidence type="ECO:0000313" key="2">
    <source>
        <dbReference type="EMBL" id="CAD8491946.1"/>
    </source>
</evidence>
<protein>
    <submittedName>
        <fullName evidence="2">Uncharacterized protein</fullName>
    </submittedName>
</protein>
<evidence type="ECO:0000256" key="1">
    <source>
        <dbReference type="SAM" id="MobiDB-lite"/>
    </source>
</evidence>
<name>A0A7S0EU90_9CRYP</name>
<organism evidence="2">
    <name type="scientific">Hanusia phi</name>
    <dbReference type="NCBI Taxonomy" id="3032"/>
    <lineage>
        <taxon>Eukaryota</taxon>
        <taxon>Cryptophyceae</taxon>
        <taxon>Pyrenomonadales</taxon>
        <taxon>Geminigeraceae</taxon>
        <taxon>Hanusia</taxon>
    </lineage>
</organism>
<dbReference type="AlphaFoldDB" id="A0A7S0EU90"/>